<proteinExistence type="predicted"/>
<dbReference type="EMBL" id="AP024355">
    <property type="protein sequence ID" value="BCR06953.1"/>
    <property type="molecule type" value="Genomic_DNA"/>
</dbReference>
<gene>
    <name evidence="1" type="ORF">DESUT3_40220</name>
</gene>
<reference evidence="1 2" key="2">
    <citation type="journal article" date="2021" name="Int. J. Syst. Evol. Microbiol.">
        <title>Isolation and Polyphasic Characterization of Desulfuromonas versatilis sp. Nov., an Electrogenic Bacteria Capable of Versatile Metabolism Isolated from a Graphene Oxide-Reducing Enrichment Culture.</title>
        <authorList>
            <person name="Xie L."/>
            <person name="Yoshida N."/>
            <person name="Ishii S."/>
            <person name="Meng L."/>
        </authorList>
    </citation>
    <scope>NUCLEOTIDE SEQUENCE [LARGE SCALE GENOMIC DNA]</scope>
    <source>
        <strain evidence="1 2">NIT-T3</strain>
    </source>
</reference>
<keyword evidence="2" id="KW-1185">Reference proteome</keyword>
<protein>
    <submittedName>
        <fullName evidence="1">Uncharacterized protein</fullName>
    </submittedName>
</protein>
<sequence>MGGDLLKGDLVRHEKYGIGRVEDTSGYGDNQKCAVYFPRNDKQAFVGRAHLAVLSEADSAAYEMVRLAVRELREEELPAIELGERWEGGELLLKPAKAELQSKSVPIEVFFHKIVMVRDRLRVMEQQINAHKGLTDEDKVNLQQYVTRIYGSLTTFNVLFKHKEDYFVGQKGD</sequence>
<dbReference type="Proteomes" id="UP001319827">
    <property type="component" value="Chromosome"/>
</dbReference>
<reference evidence="1 2" key="1">
    <citation type="journal article" date="2016" name="C (Basel)">
        <title>Selective Growth of and Electricity Production by Marine Exoelectrogenic Bacteria in Self-Aggregated Hydrogel of Microbially Reduced Graphene Oxide.</title>
        <authorList>
            <person name="Yoshida N."/>
            <person name="Goto Y."/>
            <person name="Miyata Y."/>
        </authorList>
    </citation>
    <scope>NUCLEOTIDE SEQUENCE [LARGE SCALE GENOMIC DNA]</scope>
    <source>
        <strain evidence="1 2">NIT-T3</strain>
    </source>
</reference>
<dbReference type="RefSeq" id="WP_221250328.1">
    <property type="nucleotide sequence ID" value="NZ_AP024355.1"/>
</dbReference>
<evidence type="ECO:0000313" key="2">
    <source>
        <dbReference type="Proteomes" id="UP001319827"/>
    </source>
</evidence>
<accession>A0ABN6E3M8</accession>
<evidence type="ECO:0000313" key="1">
    <source>
        <dbReference type="EMBL" id="BCR06953.1"/>
    </source>
</evidence>
<organism evidence="1 2">
    <name type="scientific">Desulfuromonas versatilis</name>
    <dbReference type="NCBI Taxonomy" id="2802975"/>
    <lineage>
        <taxon>Bacteria</taxon>
        <taxon>Pseudomonadati</taxon>
        <taxon>Thermodesulfobacteriota</taxon>
        <taxon>Desulfuromonadia</taxon>
        <taxon>Desulfuromonadales</taxon>
        <taxon>Desulfuromonadaceae</taxon>
        <taxon>Desulfuromonas</taxon>
    </lineage>
</organism>
<name>A0ABN6E3M8_9BACT</name>